<dbReference type="NCBIfam" id="TIGR01513">
    <property type="entry name" value="NAPRTase_put"/>
    <property type="match status" value="1"/>
</dbReference>
<dbReference type="InterPro" id="IPR007229">
    <property type="entry name" value="Nic_PRibTrfase-Fam"/>
</dbReference>
<comment type="caution">
    <text evidence="14">The sequence shown here is derived from an EMBL/GenBank/DDBJ whole genome shotgun (WGS) entry which is preliminary data.</text>
</comment>
<evidence type="ECO:0000313" key="16">
    <source>
        <dbReference type="Proteomes" id="UP000253915"/>
    </source>
</evidence>
<evidence type="ECO:0000313" key="17">
    <source>
        <dbReference type="Proteomes" id="UP000253970"/>
    </source>
</evidence>
<dbReference type="InterPro" id="IPR036068">
    <property type="entry name" value="Nicotinate_pribotase-like_C"/>
</dbReference>
<gene>
    <name evidence="15" type="ORF">C1853_15205</name>
    <name evidence="14" type="ORF">C1875_10480</name>
    <name evidence="13" type="ORF">GO726_14100</name>
</gene>
<feature type="domain" description="Nicotinate/nicotinamide phosphoribosyltransferase" evidence="10">
    <location>
        <begin position="181"/>
        <end position="338"/>
    </location>
</feature>
<dbReference type="EMBL" id="PPTU01000016">
    <property type="protein sequence ID" value="RDB69013.1"/>
    <property type="molecule type" value="Genomic_DNA"/>
</dbReference>
<dbReference type="PIRSF" id="PIRSF000484">
    <property type="entry name" value="NAPRT"/>
    <property type="match status" value="1"/>
</dbReference>
<proteinExistence type="inferred from homology"/>
<feature type="domain" description="Nicotinate phosphoribosyltransferase C-terminal" evidence="12">
    <location>
        <begin position="376"/>
        <end position="472"/>
    </location>
</feature>
<evidence type="ECO:0000313" key="18">
    <source>
        <dbReference type="Proteomes" id="UP000436429"/>
    </source>
</evidence>
<evidence type="ECO:0000256" key="3">
    <source>
        <dbReference type="ARBA" id="ARBA00013236"/>
    </source>
</evidence>
<dbReference type="EMBL" id="PPUQ01000034">
    <property type="protein sequence ID" value="RDC33752.1"/>
    <property type="molecule type" value="Genomic_DNA"/>
</dbReference>
<comment type="catalytic activity">
    <reaction evidence="8 9">
        <text>5-phospho-alpha-D-ribose 1-diphosphate + nicotinate + ATP + H2O = nicotinate beta-D-ribonucleotide + ADP + phosphate + diphosphate</text>
        <dbReference type="Rhea" id="RHEA:36163"/>
        <dbReference type="ChEBI" id="CHEBI:15377"/>
        <dbReference type="ChEBI" id="CHEBI:30616"/>
        <dbReference type="ChEBI" id="CHEBI:32544"/>
        <dbReference type="ChEBI" id="CHEBI:33019"/>
        <dbReference type="ChEBI" id="CHEBI:43474"/>
        <dbReference type="ChEBI" id="CHEBI:57502"/>
        <dbReference type="ChEBI" id="CHEBI:58017"/>
        <dbReference type="ChEBI" id="CHEBI:456216"/>
        <dbReference type="EC" id="6.3.4.21"/>
    </reaction>
</comment>
<evidence type="ECO:0000313" key="13">
    <source>
        <dbReference type="EMBL" id="MVN34284.1"/>
    </source>
</evidence>
<dbReference type="InterPro" id="IPR041525">
    <property type="entry name" value="N/Namide_PRibTrfase"/>
</dbReference>
<evidence type="ECO:0000313" key="15">
    <source>
        <dbReference type="EMBL" id="RDC33752.1"/>
    </source>
</evidence>
<feature type="domain" description="Nicotinate phosphoribosyltransferase N-terminal" evidence="11">
    <location>
        <begin position="7"/>
        <end position="137"/>
    </location>
</feature>
<name>A0A369MB97_EGGLN</name>
<dbReference type="GO" id="GO:0004516">
    <property type="term" value="F:nicotinate phosphoribosyltransferase activity"/>
    <property type="evidence" value="ECO:0007669"/>
    <property type="project" value="UniProtKB-UniRule"/>
</dbReference>
<organism evidence="14 17">
    <name type="scientific">Eggerthella lenta</name>
    <name type="common">Eubacterium lentum</name>
    <dbReference type="NCBI Taxonomy" id="84112"/>
    <lineage>
        <taxon>Bacteria</taxon>
        <taxon>Bacillati</taxon>
        <taxon>Actinomycetota</taxon>
        <taxon>Coriobacteriia</taxon>
        <taxon>Eggerthellales</taxon>
        <taxon>Eggerthellaceae</taxon>
        <taxon>Eggerthella</taxon>
    </lineage>
</organism>
<dbReference type="InterPro" id="IPR013785">
    <property type="entry name" value="Aldolase_TIM"/>
</dbReference>
<keyword evidence="6 9" id="KW-0662">Pyridine nucleotide biosynthesis</keyword>
<comment type="PTM">
    <text evidence="9">Transiently phosphorylated on a His residue during the reaction cycle. Phosphorylation strongly increases the affinity for substrates and increases the rate of nicotinate D-ribonucleotide production. Dephosphorylation regenerates the low-affinity form of the enzyme, leading to product release.</text>
</comment>
<sequence>MKIDYALLTDLYQLTMAQGYWETGQGDTQACFHMYFRDYPFKGGYAIACGMAQLADLVDEFSFSDEDVAYLGSLDAPGGGKLFKPEFLDYLRTFELRVDIDAVLEGTVVFPHEPLVRVTGPIMDCQLIETALLNCVNFETLIATKAARVCLAAQAPVAEFGLRRAQGAGGGLWASRAAVVGGCASTSNVLAGKLFDIPVSGTHAHSWVMSFPDELTAFRAYAEAFPKNCVLLVDTYDVEQGIKNAITVGLEMRERGERLSGIRIDSGDLSWLARMARAMLDEAGLTDCGIVLSNDLDEFTIQSIRDEGAQVTSWGVGTKLACAYDQPTLGGVYKLSATRAPGESEWTDRLKISESAAKLTTPGVLDVRRYFYCGSGRLAGDMVFDVNAPGDKLREVIVDPSDDLRQKNLSGLCSETLLKPLARDGRTVLDASERDAWAARERAQAGLATLDESQKRMLNAHTYPVGLEYGLFERRRDLVVKLRGIA</sequence>
<dbReference type="EMBL" id="WPOM01000047">
    <property type="protein sequence ID" value="MVN34284.1"/>
    <property type="molecule type" value="Genomic_DNA"/>
</dbReference>
<dbReference type="Proteomes" id="UP000253970">
    <property type="component" value="Unassembled WGS sequence"/>
</dbReference>
<dbReference type="Proteomes" id="UP000253915">
    <property type="component" value="Unassembled WGS sequence"/>
</dbReference>
<evidence type="ECO:0000259" key="11">
    <source>
        <dbReference type="Pfam" id="PF17767"/>
    </source>
</evidence>
<dbReference type="FunFam" id="3.20.20.70:FF:000076">
    <property type="entry name" value="Nicotinate phosphoribosyltransferase"/>
    <property type="match status" value="1"/>
</dbReference>
<dbReference type="UniPathway" id="UPA00253">
    <property type="reaction ID" value="UER00457"/>
</dbReference>
<dbReference type="PANTHER" id="PTHR11098:SF1">
    <property type="entry name" value="NICOTINATE PHOSPHORIBOSYLTRANSFERASE"/>
    <property type="match status" value="1"/>
</dbReference>
<dbReference type="SUPFAM" id="SSF54675">
    <property type="entry name" value="Nicotinate/Quinolinate PRTase N-terminal domain-like"/>
    <property type="match status" value="1"/>
</dbReference>
<evidence type="ECO:0000256" key="5">
    <source>
        <dbReference type="ARBA" id="ARBA00022598"/>
    </source>
</evidence>
<dbReference type="Proteomes" id="UP000436429">
    <property type="component" value="Unassembled WGS sequence"/>
</dbReference>
<dbReference type="InterPro" id="IPR040727">
    <property type="entry name" value="NAPRTase_N"/>
</dbReference>
<evidence type="ECO:0000256" key="9">
    <source>
        <dbReference type="RuleBase" id="RU365100"/>
    </source>
</evidence>
<keyword evidence="4" id="KW-0597">Phosphoprotein</keyword>
<dbReference type="PANTHER" id="PTHR11098">
    <property type="entry name" value="NICOTINATE PHOSPHORIBOSYLTRANSFERASE"/>
    <property type="match status" value="1"/>
</dbReference>
<dbReference type="GO" id="GO:0047280">
    <property type="term" value="F:nicotinamide phosphoribosyltransferase activity"/>
    <property type="evidence" value="ECO:0007669"/>
    <property type="project" value="UniProtKB-ARBA"/>
</dbReference>
<dbReference type="Pfam" id="PF04095">
    <property type="entry name" value="NAPRTase"/>
    <property type="match status" value="1"/>
</dbReference>
<dbReference type="NCBIfam" id="NF006695">
    <property type="entry name" value="PRK09243.1-2"/>
    <property type="match status" value="1"/>
</dbReference>
<dbReference type="EC" id="6.3.4.21" evidence="3 9"/>
<evidence type="ECO:0000256" key="2">
    <source>
        <dbReference type="ARBA" id="ARBA00010897"/>
    </source>
</evidence>
<dbReference type="GO" id="GO:0034355">
    <property type="term" value="P:NAD+ biosynthetic process via the salvage pathway"/>
    <property type="evidence" value="ECO:0007669"/>
    <property type="project" value="UniProtKB-ARBA"/>
</dbReference>
<accession>A0A369MB97</accession>
<comment type="function">
    <text evidence="9">Catalyzes the first step in the biosynthesis of NAD from nicotinic acid, the ATP-dependent synthesis of beta-nicotinate D-ribonucleotide from nicotinate and 5-phospho-D-ribose 1-phosphate.</text>
</comment>
<dbReference type="InterPro" id="IPR006405">
    <property type="entry name" value="Nic_PRibTrfase_pncB"/>
</dbReference>
<evidence type="ECO:0000313" key="14">
    <source>
        <dbReference type="EMBL" id="RDB69013.1"/>
    </source>
</evidence>
<evidence type="ECO:0000256" key="4">
    <source>
        <dbReference type="ARBA" id="ARBA00022553"/>
    </source>
</evidence>
<dbReference type="NCBIfam" id="NF009131">
    <property type="entry name" value="PRK12484.1"/>
    <property type="match status" value="1"/>
</dbReference>
<keyword evidence="5 9" id="KW-0436">Ligase</keyword>
<evidence type="ECO:0000256" key="8">
    <source>
        <dbReference type="ARBA" id="ARBA00048668"/>
    </source>
</evidence>
<dbReference type="Gene3D" id="3.20.140.10">
    <property type="entry name" value="nicotinate phosphoribosyltransferase"/>
    <property type="match status" value="1"/>
</dbReference>
<dbReference type="SUPFAM" id="SSF51690">
    <property type="entry name" value="Nicotinate/Quinolinate PRTase C-terminal domain-like"/>
    <property type="match status" value="1"/>
</dbReference>
<dbReference type="InterPro" id="IPR041619">
    <property type="entry name" value="NAPRTase_C"/>
</dbReference>
<reference evidence="16 17" key="1">
    <citation type="journal article" date="2018" name="Elife">
        <title>Discovery and characterization of a prevalent human gut bacterial enzyme sufficient for the inactivation of a family of plant toxins.</title>
        <authorList>
            <person name="Koppel N."/>
            <person name="Bisanz J.E."/>
            <person name="Pandelia M.E."/>
            <person name="Turnbaugh P.J."/>
            <person name="Balskus E.P."/>
        </authorList>
    </citation>
    <scope>NUCLEOTIDE SEQUENCE [LARGE SCALE GENOMIC DNA]</scope>
    <source>
        <strain evidence="15 16">16A</strain>
        <strain evidence="14 17">W1 BHI 6</strain>
    </source>
</reference>
<dbReference type="Pfam" id="PF17956">
    <property type="entry name" value="NAPRTase_C"/>
    <property type="match status" value="1"/>
</dbReference>
<dbReference type="AlphaFoldDB" id="A0A369MB97"/>
<dbReference type="Gene3D" id="3.20.20.70">
    <property type="entry name" value="Aldolase class I"/>
    <property type="match status" value="1"/>
</dbReference>
<dbReference type="Pfam" id="PF17767">
    <property type="entry name" value="NAPRTase_N"/>
    <property type="match status" value="1"/>
</dbReference>
<protein>
    <recommendedName>
        <fullName evidence="3 9">Nicotinate phosphoribosyltransferase</fullName>
        <ecNumber evidence="3 9">6.3.4.21</ecNumber>
    </recommendedName>
</protein>
<evidence type="ECO:0000256" key="1">
    <source>
        <dbReference type="ARBA" id="ARBA00004952"/>
    </source>
</evidence>
<evidence type="ECO:0000256" key="6">
    <source>
        <dbReference type="ARBA" id="ARBA00022642"/>
    </source>
</evidence>
<dbReference type="RefSeq" id="WP_114518287.1">
    <property type="nucleotide sequence ID" value="NZ_BQNE01000001.1"/>
</dbReference>
<dbReference type="GO" id="GO:0005829">
    <property type="term" value="C:cytosol"/>
    <property type="evidence" value="ECO:0007669"/>
    <property type="project" value="TreeGrafter"/>
</dbReference>
<evidence type="ECO:0000259" key="10">
    <source>
        <dbReference type="Pfam" id="PF04095"/>
    </source>
</evidence>
<evidence type="ECO:0000256" key="7">
    <source>
        <dbReference type="ARBA" id="ARBA00022679"/>
    </source>
</evidence>
<keyword evidence="14" id="KW-0328">Glycosyltransferase</keyword>
<dbReference type="CDD" id="cd01570">
    <property type="entry name" value="NAPRTase_A"/>
    <property type="match status" value="1"/>
</dbReference>
<reference evidence="13 18" key="2">
    <citation type="submission" date="2019-11" db="EMBL/GenBank/DDBJ databases">
        <title>Whole genome shotgun sequencing (WGS) data from Adlercreutzia equolifaciens ResAG-91, Eggerthella lenta MRI-F36, MRI-F37, MRI-F40, ResAG-49, ResAG-88, ResAG-121, ResAG-145, and Gordonibacter sp. ResAG-5, ResAG-26, ResAG-43, ResAG-50, ResAG-59.</title>
        <authorList>
            <person name="Stoll D.A."/>
            <person name="Danylec N."/>
            <person name="Franz C.M.A.P."/>
            <person name="Huch M."/>
        </authorList>
    </citation>
    <scope>NUCLEOTIDE SEQUENCE [LARGE SCALE GENOMIC DNA]</scope>
    <source>
        <strain evidence="13 18">ResAG-88</strain>
    </source>
</reference>
<comment type="pathway">
    <text evidence="1 9">Cofactor biosynthesis; NAD(+) biosynthesis; nicotinate D-ribonucleotide from nicotinate: step 1/1.</text>
</comment>
<evidence type="ECO:0000259" key="12">
    <source>
        <dbReference type="Pfam" id="PF17956"/>
    </source>
</evidence>
<comment type="similarity">
    <text evidence="2 9">Belongs to the NAPRTase family.</text>
</comment>
<keyword evidence="7 9" id="KW-0808">Transferase</keyword>